<dbReference type="AlphaFoldDB" id="A0A1X7BNZ4"/>
<name>A0A1X7BNZ4_9RHOB</name>
<proteinExistence type="predicted"/>
<accession>A0A1X7BNZ4</accession>
<gene>
    <name evidence="1" type="ORF">ROA7745_01145</name>
</gene>
<reference evidence="1 2" key="1">
    <citation type="submission" date="2017-03" db="EMBL/GenBank/DDBJ databases">
        <authorList>
            <person name="Afonso C.L."/>
            <person name="Miller P.J."/>
            <person name="Scott M.A."/>
            <person name="Spackman E."/>
            <person name="Goraichik I."/>
            <person name="Dimitrov K.M."/>
            <person name="Suarez D.L."/>
            <person name="Swayne D.E."/>
        </authorList>
    </citation>
    <scope>NUCLEOTIDE SEQUENCE [LARGE SCALE GENOMIC DNA]</scope>
    <source>
        <strain evidence="1 2">CECT 7745</strain>
    </source>
</reference>
<evidence type="ECO:0000313" key="1">
    <source>
        <dbReference type="EMBL" id="SMC11333.1"/>
    </source>
</evidence>
<keyword evidence="2" id="KW-1185">Reference proteome</keyword>
<sequence>MIEGEETSVALKDAASAMSNIDSAKIFFGITLQRLQASFPAAVHLTPDDIWPEFERLAGNGELSLRHSRASKVYSLSDLAKKPELQQYYTRQMLAWMKVEGYLVSDPISNFKYDYILSSKSLALLNLSLSETEGTLGAKLKRVIGSIGDKAAGEIVSDLVGRAFEALQGLSP</sequence>
<protein>
    <submittedName>
        <fullName evidence="1">Uncharacterized protein</fullName>
    </submittedName>
</protein>
<evidence type="ECO:0000313" key="2">
    <source>
        <dbReference type="Proteomes" id="UP000193224"/>
    </source>
</evidence>
<dbReference type="Proteomes" id="UP000193224">
    <property type="component" value="Unassembled WGS sequence"/>
</dbReference>
<organism evidence="1 2">
    <name type="scientific">Roseovarius aestuarii</name>
    <dbReference type="NCBI Taxonomy" id="475083"/>
    <lineage>
        <taxon>Bacteria</taxon>
        <taxon>Pseudomonadati</taxon>
        <taxon>Pseudomonadota</taxon>
        <taxon>Alphaproteobacteria</taxon>
        <taxon>Rhodobacterales</taxon>
        <taxon>Roseobacteraceae</taxon>
        <taxon>Roseovarius</taxon>
    </lineage>
</organism>
<dbReference type="EMBL" id="FWXB01000003">
    <property type="protein sequence ID" value="SMC11333.1"/>
    <property type="molecule type" value="Genomic_DNA"/>
</dbReference>